<dbReference type="GO" id="GO:0000428">
    <property type="term" value="C:DNA-directed RNA polymerase complex"/>
    <property type="evidence" value="ECO:0007669"/>
    <property type="project" value="UniProtKB-KW"/>
</dbReference>
<dbReference type="InterPro" id="IPR030846">
    <property type="entry name" value="DnaG_bac"/>
</dbReference>
<evidence type="ECO:0000256" key="12">
    <source>
        <dbReference type="HAMAP-Rule" id="MF_00974"/>
    </source>
</evidence>
<dbReference type="Pfam" id="PF01807">
    <property type="entry name" value="Zn_ribbon_DnaG"/>
    <property type="match status" value="1"/>
</dbReference>
<dbReference type="EMBL" id="CP002917">
    <property type="protein sequence ID" value="AEK36428.1"/>
    <property type="molecule type" value="Genomic_DNA"/>
</dbReference>
<dbReference type="Gene3D" id="3.90.580.10">
    <property type="entry name" value="Zinc finger, CHC2-type domain"/>
    <property type="match status" value="1"/>
</dbReference>
<dbReference type="InterPro" id="IPR006171">
    <property type="entry name" value="TOPRIM_dom"/>
</dbReference>
<dbReference type="InterPro" id="IPR050219">
    <property type="entry name" value="DnaG_primase"/>
</dbReference>
<evidence type="ECO:0000256" key="1">
    <source>
        <dbReference type="ARBA" id="ARBA00022478"/>
    </source>
</evidence>
<evidence type="ECO:0000313" key="16">
    <source>
        <dbReference type="Proteomes" id="UP000006659"/>
    </source>
</evidence>
<comment type="caution">
    <text evidence="12">Lacks conserved residue(s) required for the propagation of feature annotation.</text>
</comment>
<dbReference type="SMART" id="SM00493">
    <property type="entry name" value="TOPRIM"/>
    <property type="match status" value="1"/>
</dbReference>
<comment type="similarity">
    <text evidence="12 13">Belongs to the DnaG primase family.</text>
</comment>
<dbReference type="GO" id="GO:0006269">
    <property type="term" value="P:DNA replication, synthesis of primer"/>
    <property type="evidence" value="ECO:0007669"/>
    <property type="project" value="UniProtKB-UniRule"/>
</dbReference>
<dbReference type="SMART" id="SM00766">
    <property type="entry name" value="DnaG_DnaB_bind"/>
    <property type="match status" value="1"/>
</dbReference>
<dbReference type="PROSITE" id="PS50880">
    <property type="entry name" value="TOPRIM"/>
    <property type="match status" value="1"/>
</dbReference>
<evidence type="ECO:0000256" key="7">
    <source>
        <dbReference type="ARBA" id="ARBA00022771"/>
    </source>
</evidence>
<evidence type="ECO:0000313" key="15">
    <source>
        <dbReference type="EMBL" id="AEK36428.1"/>
    </source>
</evidence>
<reference evidence="15 16" key="1">
    <citation type="journal article" date="2011" name="BMC Genomics">
        <title>Complete genome sequence of Corynebacterium variabile DSM 44702 isolated from the surface of smear-ripened cheeses and insights into cheese ripening and flavor generation.</title>
        <authorList>
            <person name="Schroeder J."/>
            <person name="Maus I."/>
            <person name="Trost E."/>
            <person name="Tauch A."/>
        </authorList>
    </citation>
    <scope>NUCLEOTIDE SEQUENCE [LARGE SCALE GENOMIC DNA]</scope>
    <source>
        <strain evidence="16">DSM 44702 / JCM 12073 / NCIMB 30131</strain>
    </source>
</reference>
<evidence type="ECO:0000256" key="9">
    <source>
        <dbReference type="ARBA" id="ARBA00022842"/>
    </source>
</evidence>
<evidence type="ECO:0000256" key="13">
    <source>
        <dbReference type="PIRNR" id="PIRNR002811"/>
    </source>
</evidence>
<dbReference type="EC" id="2.7.7.101" evidence="12"/>
<dbReference type="Pfam" id="PF13662">
    <property type="entry name" value="Toprim_4"/>
    <property type="match status" value="1"/>
</dbReference>
<dbReference type="HAMAP" id="MF_00974">
    <property type="entry name" value="DNA_primase_DnaG"/>
    <property type="match status" value="1"/>
</dbReference>
<keyword evidence="2 12" id="KW-0639">Primosome</keyword>
<comment type="cofactor">
    <cofactor evidence="13">
        <name>Zn(2+)</name>
        <dbReference type="ChEBI" id="CHEBI:29105"/>
    </cofactor>
    <text evidence="13">Binds 1 zinc ion per monomer.</text>
</comment>
<evidence type="ECO:0000256" key="2">
    <source>
        <dbReference type="ARBA" id="ARBA00022515"/>
    </source>
</evidence>
<dbReference type="GO" id="GO:0008270">
    <property type="term" value="F:zinc ion binding"/>
    <property type="evidence" value="ECO:0007669"/>
    <property type="project" value="UniProtKB-KW"/>
</dbReference>
<keyword evidence="10 12" id="KW-0238">DNA-binding</keyword>
<dbReference type="GO" id="GO:0003677">
    <property type="term" value="F:DNA binding"/>
    <property type="evidence" value="ECO:0007669"/>
    <property type="project" value="UniProtKB-KW"/>
</dbReference>
<dbReference type="InterPro" id="IPR002694">
    <property type="entry name" value="Znf_CHC2"/>
</dbReference>
<dbReference type="InterPro" id="IPR034151">
    <property type="entry name" value="TOPRIM_DnaG_bac"/>
</dbReference>
<dbReference type="Pfam" id="PF08278">
    <property type="entry name" value="DnaG_DnaB_bind"/>
    <property type="match status" value="1"/>
</dbReference>
<keyword evidence="7" id="KW-0863">Zinc-finger</keyword>
<keyword evidence="8 13" id="KW-0862">Zinc</keyword>
<dbReference type="Gene3D" id="3.90.980.10">
    <property type="entry name" value="DNA primase, catalytic core, N-terminal domain"/>
    <property type="match status" value="1"/>
</dbReference>
<dbReference type="eggNOG" id="COG0358">
    <property type="taxonomic scope" value="Bacteria"/>
</dbReference>
<keyword evidence="11 12" id="KW-0804">Transcription</keyword>
<dbReference type="FunFam" id="3.90.580.10:FF:000001">
    <property type="entry name" value="DNA primase"/>
    <property type="match status" value="1"/>
</dbReference>
<dbReference type="GO" id="GO:0003899">
    <property type="term" value="F:DNA-directed RNA polymerase activity"/>
    <property type="evidence" value="ECO:0007669"/>
    <property type="project" value="UniProtKB-UniRule"/>
</dbReference>
<dbReference type="NCBIfam" id="TIGR01391">
    <property type="entry name" value="dnaG"/>
    <property type="match status" value="1"/>
</dbReference>
<dbReference type="Pfam" id="PF08275">
    <property type="entry name" value="DNAG_N"/>
    <property type="match status" value="1"/>
</dbReference>
<evidence type="ECO:0000256" key="6">
    <source>
        <dbReference type="ARBA" id="ARBA00022723"/>
    </source>
</evidence>
<dbReference type="STRING" id="858619.CVAR_1074"/>
<dbReference type="InterPro" id="IPR037068">
    <property type="entry name" value="DNA_primase_core_N_sf"/>
</dbReference>
<dbReference type="Pfam" id="PF10410">
    <property type="entry name" value="DnaB_bind"/>
    <property type="match status" value="1"/>
</dbReference>
<evidence type="ECO:0000256" key="4">
    <source>
        <dbReference type="ARBA" id="ARBA00022695"/>
    </source>
</evidence>
<dbReference type="KEGG" id="cva:CVAR_1074"/>
<evidence type="ECO:0000256" key="11">
    <source>
        <dbReference type="ARBA" id="ARBA00023163"/>
    </source>
</evidence>
<protein>
    <recommendedName>
        <fullName evidence="12 13">DNA primase</fullName>
        <ecNumber evidence="12">2.7.7.101</ecNumber>
    </recommendedName>
</protein>
<dbReference type="HOGENOM" id="CLU_013501_3_1_11"/>
<gene>
    <name evidence="12 15" type="primary">dnaG</name>
    <name evidence="15" type="ordered locus">CVAR_1074</name>
</gene>
<dbReference type="InterPro" id="IPR019475">
    <property type="entry name" value="DNA_primase_DnaB-bd"/>
</dbReference>
<keyword evidence="3 12" id="KW-0808">Transferase</keyword>
<keyword evidence="1 12" id="KW-0240">DNA-directed RNA polymerase</keyword>
<keyword evidence="4 12" id="KW-0548">Nucleotidyltransferase</keyword>
<dbReference type="PANTHER" id="PTHR30313">
    <property type="entry name" value="DNA PRIMASE"/>
    <property type="match status" value="1"/>
</dbReference>
<dbReference type="InterPro" id="IPR013173">
    <property type="entry name" value="DNA_primase_DnaG_DnaB-bd_dom"/>
</dbReference>
<dbReference type="GO" id="GO:1990077">
    <property type="term" value="C:primosome complex"/>
    <property type="evidence" value="ECO:0007669"/>
    <property type="project" value="UniProtKB-KW"/>
</dbReference>
<dbReference type="GO" id="GO:0005737">
    <property type="term" value="C:cytoplasm"/>
    <property type="evidence" value="ECO:0007669"/>
    <property type="project" value="TreeGrafter"/>
</dbReference>
<comment type="function">
    <text evidence="12 13">RNA polymerase that catalyzes the synthesis of short RNA molecules used as primers for DNA polymerase during DNA replication.</text>
</comment>
<accession>G0HDW0</accession>
<proteinExistence type="inferred from homology"/>
<comment type="catalytic activity">
    <reaction evidence="12">
        <text>ssDNA + n NTP = ssDNA/pppN(pN)n-1 hybrid + (n-1) diphosphate.</text>
        <dbReference type="EC" id="2.7.7.101"/>
    </reaction>
</comment>
<dbReference type="PANTHER" id="PTHR30313:SF2">
    <property type="entry name" value="DNA PRIMASE"/>
    <property type="match status" value="1"/>
</dbReference>
<dbReference type="SUPFAM" id="SSF57783">
    <property type="entry name" value="Zinc beta-ribbon"/>
    <property type="match status" value="1"/>
</dbReference>
<evidence type="ECO:0000259" key="14">
    <source>
        <dbReference type="PROSITE" id="PS50880"/>
    </source>
</evidence>
<evidence type="ECO:0000256" key="10">
    <source>
        <dbReference type="ARBA" id="ARBA00023125"/>
    </source>
</evidence>
<dbReference type="AlphaFoldDB" id="G0HDW0"/>
<dbReference type="CDD" id="cd03364">
    <property type="entry name" value="TOPRIM_DnaG_primases"/>
    <property type="match status" value="1"/>
</dbReference>
<dbReference type="InterPro" id="IPR036977">
    <property type="entry name" value="DNA_primase_Znf_CHC2"/>
</dbReference>
<evidence type="ECO:0000256" key="5">
    <source>
        <dbReference type="ARBA" id="ARBA00022705"/>
    </source>
</evidence>
<dbReference type="PIRSF" id="PIRSF002811">
    <property type="entry name" value="DnaG"/>
    <property type="match status" value="1"/>
</dbReference>
<dbReference type="InterPro" id="IPR013264">
    <property type="entry name" value="DNAG_N"/>
</dbReference>
<sequence>MDVHKSIGIRGRCRGDTGRCGKIRWHTMVGMARGRIPDTDIAAIREQTPIEEVVGEYVQLTPGGVDSMKGLSPFKDEKTPSFHVRPNKGYFHCFATGEGGDVFSFLMKMEHVTFPEAVEQCAERIGYHINYEGGGPVNRVEPGTRQRLIAANRAAQEFYRARFLDMDSRDPGAEKARAMLRDRGFSDELVEQFGCGYAPDGWDTLTKVLLRRGFSFKELEDAGLSRMGNRGPIDRFHRRLLWPIRNSAGDVIGFGARKLFEDDKLGKYMNTPETLLYKKSKVLFGLDRAKKSISADHQAVVVEGYTDVMALHAAGVTTAVAACGTAFGEEHLQMLRRFMLDDQFFRGEIIYTFDGDEAGQKAAMRAFEGDQKFTGRSYVAVAPDGMDPCDLRMERGDAAVREMVASRIPMFEFVIRTIIRGYDTHHVDGRVDALRRVVPVLAGIRDDALRDEYARQASGWLSWSDPSEVVNQVRKAARHSGHRDAVPELREGLARANRRAAAEQTQAADAPVSLLQRPDPEDVYLRPVREVLKLMLQEPGLVGKDADGLLTDSFEHPTYMAVATAIQEAGGVGSVTAGGAGWLDAVSAATKDPMCRAVISELAVEEPRCRAERLPFYARAVVARMEERWVGAEIAELKSRMQRMRPDLGAAEKKEYNATFADLMALEKYRRTLQEQAQSYGELGD</sequence>
<evidence type="ECO:0000256" key="3">
    <source>
        <dbReference type="ARBA" id="ARBA00022679"/>
    </source>
</evidence>
<comment type="subunit">
    <text evidence="12">Monomer. Interacts with DnaB.</text>
</comment>
<dbReference type="Proteomes" id="UP000006659">
    <property type="component" value="Chromosome"/>
</dbReference>
<keyword evidence="9" id="KW-0460">Magnesium</keyword>
<name>G0HDW0_CORVD</name>
<feature type="domain" description="Toprim" evidence="14">
    <location>
        <begin position="297"/>
        <end position="383"/>
    </location>
</feature>
<organism evidence="15 16">
    <name type="scientific">Corynebacterium variabile (strain DSM 44702 / CIP 107183 / JCM 12073 / NCIMB 30131)</name>
    <name type="common">Corynebacterium mooreparkense</name>
    <dbReference type="NCBI Taxonomy" id="858619"/>
    <lineage>
        <taxon>Bacteria</taxon>
        <taxon>Bacillati</taxon>
        <taxon>Actinomycetota</taxon>
        <taxon>Actinomycetes</taxon>
        <taxon>Mycobacteriales</taxon>
        <taxon>Corynebacteriaceae</taxon>
        <taxon>Corynebacterium</taxon>
    </lineage>
</organism>
<dbReference type="SMART" id="SM00400">
    <property type="entry name" value="ZnF_CHCC"/>
    <property type="match status" value="1"/>
</dbReference>
<dbReference type="Gene3D" id="3.40.1360.10">
    <property type="match status" value="1"/>
</dbReference>
<dbReference type="SUPFAM" id="SSF56731">
    <property type="entry name" value="DNA primase core"/>
    <property type="match status" value="1"/>
</dbReference>
<dbReference type="InterPro" id="IPR006295">
    <property type="entry name" value="DNA_primase_DnaG"/>
</dbReference>
<evidence type="ECO:0000256" key="8">
    <source>
        <dbReference type="ARBA" id="ARBA00022833"/>
    </source>
</evidence>
<keyword evidence="6 13" id="KW-0479">Metal-binding</keyword>
<keyword evidence="5 12" id="KW-0235">DNA replication</keyword>